<name>A0A0L6UDF0_9BASI</name>
<evidence type="ECO:0000313" key="3">
    <source>
        <dbReference type="Proteomes" id="UP000037035"/>
    </source>
</evidence>
<protein>
    <recommendedName>
        <fullName evidence="4">Retrotransposon gag domain-containing protein</fullName>
    </recommendedName>
</protein>
<sequence length="212" mass="23486">MVLAKPQPFNGTRGPAANVLALVPVIKTSVYRSFNQFPTDSSKVDFAVSFMTDYTATWSQPYLMRVFNAKGVVFDKFLNDFRCSFFDHNHQHSGEVALQSLGHELKENVQLAVVMSNIEFTSLWTMQAMALKAGQTIEGIRNGQSTPIPPTSSSAPTTNPNAMDLSAFQRGGPHNRLSNAKCDCRLQLKLCFLCGQARHFSCGCSNRNRKSQ</sequence>
<dbReference type="Proteomes" id="UP000037035">
    <property type="component" value="Unassembled WGS sequence"/>
</dbReference>
<evidence type="ECO:0000256" key="1">
    <source>
        <dbReference type="SAM" id="MobiDB-lite"/>
    </source>
</evidence>
<reference evidence="2 3" key="1">
    <citation type="submission" date="2015-08" db="EMBL/GenBank/DDBJ databases">
        <title>Next Generation Sequencing and Analysis of the Genome of Puccinia sorghi L Schw, the Causal Agent of Maize Common Rust.</title>
        <authorList>
            <person name="Rochi L."/>
            <person name="Burguener G."/>
            <person name="Darino M."/>
            <person name="Turjanski A."/>
            <person name="Kreff E."/>
            <person name="Dieguez M.J."/>
            <person name="Sacco F."/>
        </authorList>
    </citation>
    <scope>NUCLEOTIDE SEQUENCE [LARGE SCALE GENOMIC DNA]</scope>
    <source>
        <strain evidence="2 3">RO10H11247</strain>
    </source>
</reference>
<dbReference type="VEuPathDB" id="FungiDB:VP01_7182g1"/>
<comment type="caution">
    <text evidence="2">The sequence shown here is derived from an EMBL/GenBank/DDBJ whole genome shotgun (WGS) entry which is preliminary data.</text>
</comment>
<accession>A0A0L6UDF0</accession>
<keyword evidence="3" id="KW-1185">Reference proteome</keyword>
<gene>
    <name evidence="2" type="ORF">VP01_7182g1</name>
</gene>
<dbReference type="OrthoDB" id="4847360at2759"/>
<feature type="region of interest" description="Disordered" evidence="1">
    <location>
        <begin position="141"/>
        <end position="163"/>
    </location>
</feature>
<dbReference type="AlphaFoldDB" id="A0A0L6UDF0"/>
<evidence type="ECO:0008006" key="4">
    <source>
        <dbReference type="Google" id="ProtNLM"/>
    </source>
</evidence>
<organism evidence="2 3">
    <name type="scientific">Puccinia sorghi</name>
    <dbReference type="NCBI Taxonomy" id="27349"/>
    <lineage>
        <taxon>Eukaryota</taxon>
        <taxon>Fungi</taxon>
        <taxon>Dikarya</taxon>
        <taxon>Basidiomycota</taxon>
        <taxon>Pucciniomycotina</taxon>
        <taxon>Pucciniomycetes</taxon>
        <taxon>Pucciniales</taxon>
        <taxon>Pucciniaceae</taxon>
        <taxon>Puccinia</taxon>
    </lineage>
</organism>
<dbReference type="EMBL" id="LAVV01012586">
    <property type="protein sequence ID" value="KNZ46541.1"/>
    <property type="molecule type" value="Genomic_DNA"/>
</dbReference>
<proteinExistence type="predicted"/>
<feature type="non-terminal residue" evidence="2">
    <location>
        <position position="212"/>
    </location>
</feature>
<evidence type="ECO:0000313" key="2">
    <source>
        <dbReference type="EMBL" id="KNZ46541.1"/>
    </source>
</evidence>